<dbReference type="EMBL" id="CYSC01000021">
    <property type="protein sequence ID" value="CUH71486.1"/>
    <property type="molecule type" value="Genomic_DNA"/>
</dbReference>
<dbReference type="OrthoDB" id="280897at2"/>
<evidence type="ECO:0000313" key="2">
    <source>
        <dbReference type="EMBL" id="CUH66737.1"/>
    </source>
</evidence>
<feature type="chain" id="PRO_5009792514" description="Cytochrome c family protein" evidence="1">
    <location>
        <begin position="27"/>
        <end position="471"/>
    </location>
</feature>
<evidence type="ECO:0000256" key="1">
    <source>
        <dbReference type="SAM" id="SignalP"/>
    </source>
</evidence>
<sequence>MLKTYSLAAAALAAFVSSVGVNTARAEVTFPNDVYVTCPITPGDLHQWARYGSEGPNGPFNPPDSDLFNDDTNCDFYRWGAQMFLFLTSPNTAHPGYVFDGPFFYDVINHGNDDFTFEQFLGDAPNAFVVRGLKGDEAIGGTGQAGGGDVLLSQKGSLTYYGIHVNEAYAEYLTAQKAGQLSGALNTNFPSDQPEMEELQNVIGKQLPYAEALVLELKTSWVDARTVDASRYLVINAEVPAFDRSSATDWPQTGTETMPLAMVGMHVVGTAKGHPEMIWASFEHIDNAPNLSYYYMTSARQPALAMPDTAGNWTFFDAMPPAGTSPMIATVAATSDTGIAAVAGKTIGPVSVVQMNPFGLAPEDMNTALANSDLVSLNGSLLNMLQQRGDVRGNYYQIGSIWTQKGQMPTGDSDPNIRGGDRLANSTLETFHQYPDENNGFQSKNCFLCHSTSSDSDLKISHIYSGLQPLP</sequence>
<evidence type="ECO:0000313" key="3">
    <source>
        <dbReference type="EMBL" id="CUH71486.1"/>
    </source>
</evidence>
<keyword evidence="4" id="KW-1185">Reference proteome</keyword>
<dbReference type="RefSeq" id="WP_058242803.1">
    <property type="nucleotide sequence ID" value="NZ_CYSB01000027.1"/>
</dbReference>
<accession>A0A0P1FSS9</accession>
<dbReference type="Proteomes" id="UP000051086">
    <property type="component" value="Unassembled WGS sequence"/>
</dbReference>
<reference evidence="3 5" key="1">
    <citation type="submission" date="2015-09" db="EMBL/GenBank/DDBJ databases">
        <authorList>
            <consortium name="Swine Surveillance"/>
        </authorList>
    </citation>
    <scope>NUCLEOTIDE SEQUENCE [LARGE SCALE GENOMIC DNA]</scope>
    <source>
        <strain evidence="3 5">5120</strain>
    </source>
</reference>
<keyword evidence="1" id="KW-0732">Signal</keyword>
<dbReference type="Proteomes" id="UP000051887">
    <property type="component" value="Unassembled WGS sequence"/>
</dbReference>
<gene>
    <name evidence="2" type="ORF">TL5118_01880</name>
    <name evidence="3" type="ORF">TL5120_01272</name>
</gene>
<reference evidence="2 4" key="2">
    <citation type="submission" date="2015-09" db="EMBL/GenBank/DDBJ databases">
        <authorList>
            <person name="Rodrigo-Torres L."/>
            <person name="Arahal D.R."/>
        </authorList>
    </citation>
    <scope>NUCLEOTIDE SEQUENCE [LARGE SCALE GENOMIC DNA]</scope>
    <source>
        <strain evidence="2 4">CECT 5118</strain>
    </source>
</reference>
<organism evidence="3 5">
    <name type="scientific">Thalassovita autumnalis</name>
    <dbReference type="NCBI Taxonomy" id="2072972"/>
    <lineage>
        <taxon>Bacteria</taxon>
        <taxon>Pseudomonadati</taxon>
        <taxon>Pseudomonadota</taxon>
        <taxon>Alphaproteobacteria</taxon>
        <taxon>Rhodobacterales</taxon>
        <taxon>Roseobacteraceae</taxon>
        <taxon>Thalassovita</taxon>
    </lineage>
</organism>
<evidence type="ECO:0000313" key="4">
    <source>
        <dbReference type="Proteomes" id="UP000051086"/>
    </source>
</evidence>
<proteinExistence type="predicted"/>
<protein>
    <recommendedName>
        <fullName evidence="6">Cytochrome c family protein</fullName>
    </recommendedName>
</protein>
<evidence type="ECO:0008006" key="6">
    <source>
        <dbReference type="Google" id="ProtNLM"/>
    </source>
</evidence>
<dbReference type="AlphaFoldDB" id="A0A0P1FSS9"/>
<evidence type="ECO:0000313" key="5">
    <source>
        <dbReference type="Proteomes" id="UP000051887"/>
    </source>
</evidence>
<name>A0A0P1FSS9_9RHOB</name>
<dbReference type="EMBL" id="CYSB01000027">
    <property type="protein sequence ID" value="CUH66737.1"/>
    <property type="molecule type" value="Genomic_DNA"/>
</dbReference>
<feature type="signal peptide" evidence="1">
    <location>
        <begin position="1"/>
        <end position="26"/>
    </location>
</feature>